<name>A0A8H5QVN4_9HYPO</name>
<gene>
    <name evidence="1" type="ORF">FTJAE_11156</name>
</gene>
<organism evidence="1 2">
    <name type="scientific">Fusarium tjaetaba</name>
    <dbReference type="NCBI Taxonomy" id="1567544"/>
    <lineage>
        <taxon>Eukaryota</taxon>
        <taxon>Fungi</taxon>
        <taxon>Dikarya</taxon>
        <taxon>Ascomycota</taxon>
        <taxon>Pezizomycotina</taxon>
        <taxon>Sordariomycetes</taxon>
        <taxon>Hypocreomycetidae</taxon>
        <taxon>Hypocreales</taxon>
        <taxon>Nectriaceae</taxon>
        <taxon>Fusarium</taxon>
        <taxon>Fusarium fujikuroi species complex</taxon>
    </lineage>
</organism>
<evidence type="ECO:0000313" key="2">
    <source>
        <dbReference type="Proteomes" id="UP000530670"/>
    </source>
</evidence>
<dbReference type="AlphaFoldDB" id="A0A8H5QVN4"/>
<accession>A0A8H5QVN4</accession>
<protein>
    <submittedName>
        <fullName evidence="1">Uncharacterized protein</fullName>
    </submittedName>
</protein>
<dbReference type="EMBL" id="JAAQRI010000271">
    <property type="protein sequence ID" value="KAF5621658.1"/>
    <property type="molecule type" value="Genomic_DNA"/>
</dbReference>
<comment type="caution">
    <text evidence="1">The sequence shown here is derived from an EMBL/GenBank/DDBJ whole genome shotgun (WGS) entry which is preliminary data.</text>
</comment>
<sequence>MTNRLPKGAGVDARVHYLLENSEDRLGFSKYDHLWAGNGRAKPFGKPSFRSTDNVVSGGYQDTLLVEISNPGPLAALPSRESEALEVLDVAIGIGTPPDILSGGDLVAMIFDVE</sequence>
<reference evidence="1 2" key="1">
    <citation type="submission" date="2020-05" db="EMBL/GenBank/DDBJ databases">
        <title>Identification and distribution of gene clusters putatively required for synthesis of sphingolipid metabolism inhibitors in phylogenetically diverse species of the filamentous fungus Fusarium.</title>
        <authorList>
            <person name="Kim H.-S."/>
            <person name="Busman M."/>
            <person name="Brown D.W."/>
            <person name="Divon H."/>
            <person name="Uhlig S."/>
            <person name="Proctor R.H."/>
        </authorList>
    </citation>
    <scope>NUCLEOTIDE SEQUENCE [LARGE SCALE GENOMIC DNA]</scope>
    <source>
        <strain evidence="1 2">NRRL 66243</strain>
    </source>
</reference>
<dbReference type="RefSeq" id="XP_037201806.1">
    <property type="nucleotide sequence ID" value="XM_037344070.1"/>
</dbReference>
<proteinExistence type="predicted"/>
<dbReference type="Proteomes" id="UP000530670">
    <property type="component" value="Unassembled WGS sequence"/>
</dbReference>
<dbReference type="GeneID" id="59296340"/>
<keyword evidence="2" id="KW-1185">Reference proteome</keyword>
<evidence type="ECO:0000313" key="1">
    <source>
        <dbReference type="EMBL" id="KAF5621658.1"/>
    </source>
</evidence>